<gene>
    <name evidence="1" type="ORF">DEA37_0000221</name>
</gene>
<keyword evidence="2" id="KW-1185">Reference proteome</keyword>
<comment type="caution">
    <text evidence="1">The sequence shown here is derived from an EMBL/GenBank/DDBJ whole genome shotgun (WGS) entry which is preliminary data.</text>
</comment>
<reference evidence="1 2" key="1">
    <citation type="journal article" date="2019" name="Gigascience">
        <title>Whole-genome sequence of the oriental lung fluke Paragonimus westermani.</title>
        <authorList>
            <person name="Oey H."/>
            <person name="Zakrzewski M."/>
            <person name="Narain K."/>
            <person name="Devi K.R."/>
            <person name="Agatsuma T."/>
            <person name="Nawaratna S."/>
            <person name="Gobert G.N."/>
            <person name="Jones M.K."/>
            <person name="Ragan M.A."/>
            <person name="McManus D.P."/>
            <person name="Krause L."/>
        </authorList>
    </citation>
    <scope>NUCLEOTIDE SEQUENCE [LARGE SCALE GENOMIC DNA]</scope>
    <source>
        <strain evidence="1 2">IND2009</strain>
    </source>
</reference>
<dbReference type="Proteomes" id="UP000324629">
    <property type="component" value="Unassembled WGS sequence"/>
</dbReference>
<sequence>MIFFGIFNKLLSAFFNRQKVNAPLHVPPPVPVAAKQQTGQIVMRVFRVSENLGRIRRYYLILSKTSAPLDFNSAPIAQEVYWQHKLQETSQTWDPETFIAAEYSQEVFEEPQIELLLSSPNYSRHRRSTDGSISKRPNEIRISHESYQSDRPVSFNPDVLVYGRQLIRNQEYKVNDIYFHI</sequence>
<name>A0A5J4P1M1_9TREM</name>
<protein>
    <submittedName>
        <fullName evidence="1">Uncharacterized protein</fullName>
    </submittedName>
</protein>
<evidence type="ECO:0000313" key="1">
    <source>
        <dbReference type="EMBL" id="KAA3681330.1"/>
    </source>
</evidence>
<dbReference type="EMBL" id="QNGE01000227">
    <property type="protein sequence ID" value="KAA3681330.1"/>
    <property type="molecule type" value="Genomic_DNA"/>
</dbReference>
<evidence type="ECO:0000313" key="2">
    <source>
        <dbReference type="Proteomes" id="UP000324629"/>
    </source>
</evidence>
<dbReference type="AlphaFoldDB" id="A0A5J4P1M1"/>
<organism evidence="1 2">
    <name type="scientific">Paragonimus westermani</name>
    <dbReference type="NCBI Taxonomy" id="34504"/>
    <lineage>
        <taxon>Eukaryota</taxon>
        <taxon>Metazoa</taxon>
        <taxon>Spiralia</taxon>
        <taxon>Lophotrochozoa</taxon>
        <taxon>Platyhelminthes</taxon>
        <taxon>Trematoda</taxon>
        <taxon>Digenea</taxon>
        <taxon>Plagiorchiida</taxon>
        <taxon>Troglotremata</taxon>
        <taxon>Troglotrematidae</taxon>
        <taxon>Paragonimus</taxon>
    </lineage>
</organism>
<proteinExistence type="predicted"/>
<accession>A0A5J4P1M1</accession>